<dbReference type="InterPro" id="IPR010827">
    <property type="entry name" value="BamA/TamA_POTRA"/>
</dbReference>
<evidence type="ECO:0000313" key="11">
    <source>
        <dbReference type="EMBL" id="MBK0396004.1"/>
    </source>
</evidence>
<feature type="chain" id="PRO_5046580424" evidence="8">
    <location>
        <begin position="23"/>
        <end position="639"/>
    </location>
</feature>
<evidence type="ECO:0000259" key="9">
    <source>
        <dbReference type="Pfam" id="PF01103"/>
    </source>
</evidence>
<name>A0ABS1BRV6_9NEIS</name>
<comment type="subcellular location">
    <subcellularLocation>
        <location evidence="1">Membrane</location>
    </subcellularLocation>
</comment>
<feature type="region of interest" description="Disordered" evidence="7">
    <location>
        <begin position="29"/>
        <end position="79"/>
    </location>
</feature>
<feature type="compositionally biased region" description="Low complexity" evidence="7">
    <location>
        <begin position="29"/>
        <end position="43"/>
    </location>
</feature>
<gene>
    <name evidence="11" type="ORF">JDW22_05240</name>
</gene>
<keyword evidence="4 8" id="KW-0732">Signal</keyword>
<keyword evidence="6" id="KW-0998">Cell outer membrane</keyword>
<keyword evidence="5" id="KW-0472">Membrane</keyword>
<proteinExistence type="predicted"/>
<evidence type="ECO:0000256" key="3">
    <source>
        <dbReference type="ARBA" id="ARBA00022692"/>
    </source>
</evidence>
<dbReference type="Gene3D" id="3.10.20.310">
    <property type="entry name" value="membrane protein fhac"/>
    <property type="match status" value="2"/>
</dbReference>
<dbReference type="EMBL" id="JAEHNZ010000002">
    <property type="protein sequence ID" value="MBK0396004.1"/>
    <property type="molecule type" value="Genomic_DNA"/>
</dbReference>
<evidence type="ECO:0000259" key="10">
    <source>
        <dbReference type="Pfam" id="PF07244"/>
    </source>
</evidence>
<evidence type="ECO:0000256" key="5">
    <source>
        <dbReference type="ARBA" id="ARBA00023136"/>
    </source>
</evidence>
<dbReference type="Pfam" id="PF07244">
    <property type="entry name" value="POTRA"/>
    <property type="match status" value="1"/>
</dbReference>
<dbReference type="Pfam" id="PF01103">
    <property type="entry name" value="Omp85"/>
    <property type="match status" value="1"/>
</dbReference>
<dbReference type="PANTHER" id="PTHR12815">
    <property type="entry name" value="SORTING AND ASSEMBLY MACHINERY SAMM50 PROTEIN FAMILY MEMBER"/>
    <property type="match status" value="1"/>
</dbReference>
<accession>A0ABS1BRV6</accession>
<evidence type="ECO:0000256" key="7">
    <source>
        <dbReference type="SAM" id="MobiDB-lite"/>
    </source>
</evidence>
<reference evidence="11 12" key="1">
    <citation type="journal article" date="2021" name="Pathogens">
        <title>Isolation and Characterization of Kingella bonacorsii sp. nov., A Novel Kingella Species Detected in a Stable Periodontitis Subject.</title>
        <authorList>
            <person name="Antezack A."/>
            <person name="Boxberger M."/>
            <person name="Rolland C."/>
            <person name="Monnet-Corti V."/>
            <person name="La Scola B."/>
        </authorList>
    </citation>
    <scope>NUCLEOTIDE SEQUENCE [LARGE SCALE GENOMIC DNA]</scope>
    <source>
        <strain evidence="11 12">Marseille-Q4569</strain>
    </source>
</reference>
<evidence type="ECO:0000256" key="8">
    <source>
        <dbReference type="SAM" id="SignalP"/>
    </source>
</evidence>
<dbReference type="InterPro" id="IPR000184">
    <property type="entry name" value="Bac_surfAg_D15"/>
</dbReference>
<keyword evidence="2" id="KW-1134">Transmembrane beta strand</keyword>
<feature type="signal peptide" evidence="8">
    <location>
        <begin position="1"/>
        <end position="22"/>
    </location>
</feature>
<sequence>MIFRHTALFSCLLVSISSPLFAATQNSSEAASAPTAASNESAEQPPAPPLKKSEISPRKDKSKSEQTNEEDEKELTPKYPIIIEADNPEIQVMLTQHLPLIAYQRKEELDREQLGYLAEDAPNDARNMIKTEGYFNSEVSVTPEGEGYRVKVITGKRTTIDNVNVAILGDILQDDTLGSYYKNAFSNWQLPVGAPFRQEDWSSSKTSVLTAVTRKKYPLAQFTGTQAAVNPQTQKADLTVTVDSKKPIYFGEFQIKGNQRYPQSVISGMAQFKTGDVYDLDKLLDYQQALENDSHYTGASVQADFDNLQGDRVPVKVAVSEAKRQKFETGISFDSEYGLGGELGYEHYNIFNRGYVGSFAWEMDKYQTKLGIGISQPRKGSGYFNTANLAYSRSTTQNLEKRGITSGIWRVRDRDGIESRVGIEFIAEDSRIPNSNVNFGRSYATMLTAAWKRQRLESLLRPANGYYLSGKIGTTLGSLLSSAPMIRVHGSAGYYYTPEDKKLGTWVARGEIGYVHTNQKFEDGNVPSSLMFRSGGASSIRGYELNSIGRKIPPSSAVLPERAMFVASAEYQYPIKGSFALAAFHDVGSVAHRFKDMTLYHGTGIGVRWFSPAAPFSFDIAYGHRDKKLRWHISLGTRF</sequence>
<organism evidence="11 12">
    <name type="scientific">Kingella bonacorsii</name>
    <dbReference type="NCBI Taxonomy" id="2796361"/>
    <lineage>
        <taxon>Bacteria</taxon>
        <taxon>Pseudomonadati</taxon>
        <taxon>Pseudomonadota</taxon>
        <taxon>Betaproteobacteria</taxon>
        <taxon>Neisseriales</taxon>
        <taxon>Neisseriaceae</taxon>
        <taxon>Kingella</taxon>
    </lineage>
</organism>
<evidence type="ECO:0000256" key="2">
    <source>
        <dbReference type="ARBA" id="ARBA00022452"/>
    </source>
</evidence>
<feature type="domain" description="POTRA" evidence="10">
    <location>
        <begin position="249"/>
        <end position="321"/>
    </location>
</feature>
<dbReference type="Proteomes" id="UP000614058">
    <property type="component" value="Unassembled WGS sequence"/>
</dbReference>
<keyword evidence="12" id="KW-1185">Reference proteome</keyword>
<dbReference type="Gene3D" id="2.40.160.50">
    <property type="entry name" value="membrane protein fhac: a member of the omp85/tpsb transporter family"/>
    <property type="match status" value="1"/>
</dbReference>
<dbReference type="RefSeq" id="WP_200522722.1">
    <property type="nucleotide sequence ID" value="NZ_JAEHNZ010000002.1"/>
</dbReference>
<evidence type="ECO:0000256" key="4">
    <source>
        <dbReference type="ARBA" id="ARBA00022729"/>
    </source>
</evidence>
<protein>
    <submittedName>
        <fullName evidence="11">Outer membrane protein assembly factor</fullName>
    </submittedName>
</protein>
<dbReference type="InterPro" id="IPR039910">
    <property type="entry name" value="D15-like"/>
</dbReference>
<comment type="caution">
    <text evidence="11">The sequence shown here is derived from an EMBL/GenBank/DDBJ whole genome shotgun (WGS) entry which is preliminary data.</text>
</comment>
<evidence type="ECO:0000313" key="12">
    <source>
        <dbReference type="Proteomes" id="UP000614058"/>
    </source>
</evidence>
<feature type="compositionally biased region" description="Basic and acidic residues" evidence="7">
    <location>
        <begin position="51"/>
        <end position="66"/>
    </location>
</feature>
<feature type="domain" description="Bacterial surface antigen (D15)" evidence="9">
    <location>
        <begin position="405"/>
        <end position="639"/>
    </location>
</feature>
<evidence type="ECO:0000256" key="6">
    <source>
        <dbReference type="ARBA" id="ARBA00023237"/>
    </source>
</evidence>
<keyword evidence="3" id="KW-0812">Transmembrane</keyword>
<dbReference type="PANTHER" id="PTHR12815:SF47">
    <property type="entry name" value="TRANSLOCATION AND ASSEMBLY MODULE SUBUNIT TAMA"/>
    <property type="match status" value="1"/>
</dbReference>
<evidence type="ECO:0000256" key="1">
    <source>
        <dbReference type="ARBA" id="ARBA00004370"/>
    </source>
</evidence>